<protein>
    <submittedName>
        <fullName evidence="2">Uncharacterized protein</fullName>
    </submittedName>
</protein>
<proteinExistence type="predicted"/>
<dbReference type="Proteomes" id="UP001059771">
    <property type="component" value="Chromosome"/>
</dbReference>
<gene>
    <name evidence="2" type="ORF">NWT39_14180</name>
</gene>
<dbReference type="AlphaFoldDB" id="A0A977IDS8"/>
<dbReference type="GeneID" id="74688039"/>
<dbReference type="EMBL" id="CP103305">
    <property type="protein sequence ID" value="UVS69040.1"/>
    <property type="molecule type" value="Genomic_DNA"/>
</dbReference>
<reference evidence="2" key="1">
    <citation type="submission" date="2022-08" db="EMBL/GenBank/DDBJ databases">
        <title>Dynamic responses of ammonia-oxidizing microbial communities induced by reactive oxygen species (ROS) in fluctuating redox aquifers.</title>
        <authorList>
            <person name="Wang P."/>
            <person name="Wang H."/>
        </authorList>
    </citation>
    <scope>NUCLEOTIDE SEQUENCE</scope>
    <source>
        <strain evidence="2">PLX03</strain>
    </source>
</reference>
<feature type="region of interest" description="Disordered" evidence="1">
    <location>
        <begin position="36"/>
        <end position="66"/>
    </location>
</feature>
<sequence>MPDLIIMTLGQIAQKEGESFFAPDPLCHWNGIIPEKPGKNCTQQGKSGKQDLGDVNDKIKGVPPAE</sequence>
<name>A0A977IDS8_9ARCH</name>
<accession>A0A977IDS8</accession>
<evidence type="ECO:0000313" key="2">
    <source>
        <dbReference type="EMBL" id="UVS69040.1"/>
    </source>
</evidence>
<evidence type="ECO:0000256" key="1">
    <source>
        <dbReference type="SAM" id="MobiDB-lite"/>
    </source>
</evidence>
<organism evidence="2">
    <name type="scientific">Nitrososphaera viennensis</name>
    <dbReference type="NCBI Taxonomy" id="1034015"/>
    <lineage>
        <taxon>Archaea</taxon>
        <taxon>Nitrososphaerota</taxon>
        <taxon>Nitrososphaeria</taxon>
        <taxon>Nitrososphaerales</taxon>
        <taxon>Nitrososphaeraceae</taxon>
        <taxon>Nitrososphaera</taxon>
    </lineage>
</organism>
<dbReference type="RefSeq" id="WP_258914136.1">
    <property type="nucleotide sequence ID" value="NZ_CP103305.1"/>
</dbReference>
<feature type="compositionally biased region" description="Basic and acidic residues" evidence="1">
    <location>
        <begin position="48"/>
        <end position="60"/>
    </location>
</feature>